<evidence type="ECO:0008006" key="3">
    <source>
        <dbReference type="Google" id="ProtNLM"/>
    </source>
</evidence>
<comment type="caution">
    <text evidence="1">The sequence shown here is derived from an EMBL/GenBank/DDBJ whole genome shotgun (WGS) entry which is preliminary data.</text>
</comment>
<dbReference type="EMBL" id="LCZI01000269">
    <property type="protein sequence ID" value="KKZ67365.1"/>
    <property type="molecule type" value="Genomic_DNA"/>
</dbReference>
<dbReference type="VEuPathDB" id="FungiDB:EMCG_01094"/>
<dbReference type="InterPro" id="IPR029058">
    <property type="entry name" value="AB_hydrolase_fold"/>
</dbReference>
<protein>
    <recommendedName>
        <fullName evidence="3">Serine hydrolase FSH domain-containing protein</fullName>
    </recommendedName>
</protein>
<accession>A0A0G2IAR7</accession>
<gene>
    <name evidence="1" type="ORF">EMCG_01094</name>
</gene>
<sequence>MTKTSITRVQFRTIQSLEIKSLVTSSEEAFAYYNPDSPDNILKALDDLDKYIENEGPSTGFWVSLKTPCWLHPSAFANISKTQASLKRKLNYVTTEQGGDPIHVPITIIWGQEDPYLRNFDALILALCQSPNVVGYMHSGGHEVLSSTSMEVLAETVKMIKRTIDMARKQDLILG</sequence>
<evidence type="ECO:0000313" key="2">
    <source>
        <dbReference type="Proteomes" id="UP000034164"/>
    </source>
</evidence>
<dbReference type="Proteomes" id="UP000034164">
    <property type="component" value="Unassembled WGS sequence"/>
</dbReference>
<organism evidence="1 2">
    <name type="scientific">[Emmonsia] crescens</name>
    <dbReference type="NCBI Taxonomy" id="73230"/>
    <lineage>
        <taxon>Eukaryota</taxon>
        <taxon>Fungi</taxon>
        <taxon>Dikarya</taxon>
        <taxon>Ascomycota</taxon>
        <taxon>Pezizomycotina</taxon>
        <taxon>Eurotiomycetes</taxon>
        <taxon>Eurotiomycetidae</taxon>
        <taxon>Onygenales</taxon>
        <taxon>Ajellomycetaceae</taxon>
        <taxon>Emergomyces</taxon>
    </lineage>
</organism>
<dbReference type="OrthoDB" id="414698at2759"/>
<proteinExistence type="predicted"/>
<evidence type="ECO:0000313" key="1">
    <source>
        <dbReference type="EMBL" id="KKZ67365.1"/>
    </source>
</evidence>
<name>A0A0G2IAR7_9EURO</name>
<dbReference type="Gene3D" id="3.40.50.1820">
    <property type="entry name" value="alpha/beta hydrolase"/>
    <property type="match status" value="1"/>
</dbReference>
<dbReference type="AlphaFoldDB" id="A0A0G2IAR7"/>
<reference evidence="2" key="1">
    <citation type="journal article" date="2015" name="PLoS Genet.">
        <title>The dynamic genome and transcriptome of the human fungal pathogen Blastomyces and close relative Emmonsia.</title>
        <authorList>
            <person name="Munoz J.F."/>
            <person name="Gauthier G.M."/>
            <person name="Desjardins C.A."/>
            <person name="Gallo J.E."/>
            <person name="Holder J."/>
            <person name="Sullivan T.D."/>
            <person name="Marty A.J."/>
            <person name="Carmen J.C."/>
            <person name="Chen Z."/>
            <person name="Ding L."/>
            <person name="Gujja S."/>
            <person name="Magrini V."/>
            <person name="Misas E."/>
            <person name="Mitreva M."/>
            <person name="Priest M."/>
            <person name="Saif S."/>
            <person name="Whiston E.A."/>
            <person name="Young S."/>
            <person name="Zeng Q."/>
            <person name="Goldman W.E."/>
            <person name="Mardis E.R."/>
            <person name="Taylor J.W."/>
            <person name="McEwen J.G."/>
            <person name="Clay O.K."/>
            <person name="Klein B.S."/>
            <person name="Cuomo C.A."/>
        </authorList>
    </citation>
    <scope>NUCLEOTIDE SEQUENCE [LARGE SCALE GENOMIC DNA]</scope>
    <source>
        <strain evidence="2">UAMH 3008</strain>
    </source>
</reference>